<comment type="caution">
    <text evidence="1">The sequence shown here is derived from an EMBL/GenBank/DDBJ whole genome shotgun (WGS) entry which is preliminary data.</text>
</comment>
<dbReference type="AlphaFoldDB" id="A0AA39GVT7"/>
<accession>A0AA39GVT7</accession>
<evidence type="ECO:0000313" key="2">
    <source>
        <dbReference type="Proteomes" id="UP001175271"/>
    </source>
</evidence>
<evidence type="ECO:0000313" key="1">
    <source>
        <dbReference type="EMBL" id="KAK0393042.1"/>
    </source>
</evidence>
<reference evidence="1" key="1">
    <citation type="submission" date="2023-06" db="EMBL/GenBank/DDBJ databases">
        <title>Genomic analysis of the entomopathogenic nematode Steinernema hermaphroditum.</title>
        <authorList>
            <person name="Schwarz E.M."/>
            <person name="Heppert J.K."/>
            <person name="Baniya A."/>
            <person name="Schwartz H.T."/>
            <person name="Tan C.-H."/>
            <person name="Antoshechkin I."/>
            <person name="Sternberg P.W."/>
            <person name="Goodrich-Blair H."/>
            <person name="Dillman A.R."/>
        </authorList>
    </citation>
    <scope>NUCLEOTIDE SEQUENCE</scope>
    <source>
        <strain evidence="1">PS9179</strain>
        <tissue evidence="1">Whole animal</tissue>
    </source>
</reference>
<organism evidence="1 2">
    <name type="scientific">Steinernema hermaphroditum</name>
    <dbReference type="NCBI Taxonomy" id="289476"/>
    <lineage>
        <taxon>Eukaryota</taxon>
        <taxon>Metazoa</taxon>
        <taxon>Ecdysozoa</taxon>
        <taxon>Nematoda</taxon>
        <taxon>Chromadorea</taxon>
        <taxon>Rhabditida</taxon>
        <taxon>Tylenchina</taxon>
        <taxon>Panagrolaimomorpha</taxon>
        <taxon>Strongyloidoidea</taxon>
        <taxon>Steinernematidae</taxon>
        <taxon>Steinernema</taxon>
    </lineage>
</organism>
<keyword evidence="2" id="KW-1185">Reference proteome</keyword>
<name>A0AA39GVT7_9BILA</name>
<dbReference type="EMBL" id="JAUCMV010000005">
    <property type="protein sequence ID" value="KAK0393042.1"/>
    <property type="molecule type" value="Genomic_DNA"/>
</dbReference>
<proteinExistence type="predicted"/>
<sequence>MGKEMTGSFRKDVHFDMKLESISQLSRNIKNCLTILETQAVHNLEITADVQSSLCAIAGGIEGCLECIERHSESYCAHMKHIAAHVNQIRSLYCDIDTLSAFAEKTKVSLNNLQQEIDADWDTIEKENHQYNVSGL</sequence>
<dbReference type="Proteomes" id="UP001175271">
    <property type="component" value="Unassembled WGS sequence"/>
</dbReference>
<gene>
    <name evidence="1" type="ORF">QR680_000029</name>
</gene>
<protein>
    <submittedName>
        <fullName evidence="1">Uncharacterized protein</fullName>
    </submittedName>
</protein>